<dbReference type="EMBL" id="DS113514">
    <property type="protein sequence ID" value="EAY03138.1"/>
    <property type="molecule type" value="Genomic_DNA"/>
</dbReference>
<protein>
    <recommendedName>
        <fullName evidence="3">EF hand family protein</fullName>
    </recommendedName>
</protein>
<gene>
    <name evidence="1" type="ORF">TVAG_329110</name>
</gene>
<dbReference type="SUPFAM" id="SSF47473">
    <property type="entry name" value="EF-hand"/>
    <property type="match status" value="1"/>
</dbReference>
<organism evidence="1 2">
    <name type="scientific">Trichomonas vaginalis (strain ATCC PRA-98 / G3)</name>
    <dbReference type="NCBI Taxonomy" id="412133"/>
    <lineage>
        <taxon>Eukaryota</taxon>
        <taxon>Metamonada</taxon>
        <taxon>Parabasalia</taxon>
        <taxon>Trichomonadida</taxon>
        <taxon>Trichomonadidae</taxon>
        <taxon>Trichomonas</taxon>
    </lineage>
</organism>
<dbReference type="VEuPathDB" id="TrichDB:TVAG_329110"/>
<reference evidence="1" key="1">
    <citation type="submission" date="2006-10" db="EMBL/GenBank/DDBJ databases">
        <authorList>
            <person name="Amadeo P."/>
            <person name="Zhao Q."/>
            <person name="Wortman J."/>
            <person name="Fraser-Liggett C."/>
            <person name="Carlton J."/>
        </authorList>
    </citation>
    <scope>NUCLEOTIDE SEQUENCE</scope>
    <source>
        <strain evidence="1">G3</strain>
    </source>
</reference>
<name>A2EW52_TRIV3</name>
<dbReference type="InParanoid" id="A2EW52"/>
<dbReference type="SMR" id="A2EW52"/>
<accession>A2EW52</accession>
<dbReference type="VEuPathDB" id="TrichDB:TVAGG3_0686760"/>
<reference evidence="1" key="2">
    <citation type="journal article" date="2007" name="Science">
        <title>Draft genome sequence of the sexually transmitted pathogen Trichomonas vaginalis.</title>
        <authorList>
            <person name="Carlton J.M."/>
            <person name="Hirt R.P."/>
            <person name="Silva J.C."/>
            <person name="Delcher A.L."/>
            <person name="Schatz M."/>
            <person name="Zhao Q."/>
            <person name="Wortman J.R."/>
            <person name="Bidwell S.L."/>
            <person name="Alsmark U.C.M."/>
            <person name="Besteiro S."/>
            <person name="Sicheritz-Ponten T."/>
            <person name="Noel C.J."/>
            <person name="Dacks J.B."/>
            <person name="Foster P.G."/>
            <person name="Simillion C."/>
            <person name="Van de Peer Y."/>
            <person name="Miranda-Saavedra D."/>
            <person name="Barton G.J."/>
            <person name="Westrop G.D."/>
            <person name="Mueller S."/>
            <person name="Dessi D."/>
            <person name="Fiori P.L."/>
            <person name="Ren Q."/>
            <person name="Paulsen I."/>
            <person name="Zhang H."/>
            <person name="Bastida-Corcuera F.D."/>
            <person name="Simoes-Barbosa A."/>
            <person name="Brown M.T."/>
            <person name="Hayes R.D."/>
            <person name="Mukherjee M."/>
            <person name="Okumura C.Y."/>
            <person name="Schneider R."/>
            <person name="Smith A.J."/>
            <person name="Vanacova S."/>
            <person name="Villalvazo M."/>
            <person name="Haas B.J."/>
            <person name="Pertea M."/>
            <person name="Feldblyum T.V."/>
            <person name="Utterback T.R."/>
            <person name="Shu C.L."/>
            <person name="Osoegawa K."/>
            <person name="de Jong P.J."/>
            <person name="Hrdy I."/>
            <person name="Horvathova L."/>
            <person name="Zubacova Z."/>
            <person name="Dolezal P."/>
            <person name="Malik S.B."/>
            <person name="Logsdon J.M. Jr."/>
            <person name="Henze K."/>
            <person name="Gupta A."/>
            <person name="Wang C.C."/>
            <person name="Dunne R.L."/>
            <person name="Upcroft J.A."/>
            <person name="Upcroft P."/>
            <person name="White O."/>
            <person name="Salzberg S.L."/>
            <person name="Tang P."/>
            <person name="Chiu C.-H."/>
            <person name="Lee Y.-S."/>
            <person name="Embley T.M."/>
            <person name="Coombs G.H."/>
            <person name="Mottram J.C."/>
            <person name="Tachezy J."/>
            <person name="Fraser-Liggett C.M."/>
            <person name="Johnson P.J."/>
        </authorList>
    </citation>
    <scope>NUCLEOTIDE SEQUENCE [LARGE SCALE GENOMIC DNA]</scope>
    <source>
        <strain evidence="1">G3</strain>
    </source>
</reference>
<evidence type="ECO:0008006" key="3">
    <source>
        <dbReference type="Google" id="ProtNLM"/>
    </source>
</evidence>
<dbReference type="Gene3D" id="1.10.238.10">
    <property type="entry name" value="EF-hand"/>
    <property type="match status" value="1"/>
</dbReference>
<dbReference type="InterPro" id="IPR011992">
    <property type="entry name" value="EF-hand-dom_pair"/>
</dbReference>
<dbReference type="KEGG" id="tva:4760979"/>
<evidence type="ECO:0000313" key="2">
    <source>
        <dbReference type="Proteomes" id="UP000001542"/>
    </source>
</evidence>
<evidence type="ECO:0000313" key="1">
    <source>
        <dbReference type="EMBL" id="EAY03138.1"/>
    </source>
</evidence>
<dbReference type="AlphaFoldDB" id="A2EW52"/>
<dbReference type="Proteomes" id="UP000001542">
    <property type="component" value="Unassembled WGS sequence"/>
</dbReference>
<dbReference type="RefSeq" id="XP_001315361.1">
    <property type="nucleotide sequence ID" value="XM_001315326.1"/>
</dbReference>
<keyword evidence="2" id="KW-1185">Reference proteome</keyword>
<sequence length="172" mass="19964">MSKGLDYSTFIEKLNDLDDDGDCRLSEKQFNSLLQEIPICKKEDFEKIAFNGLKDRKTNTIDFNHIRVLYEAAYTNFKCKAMLLILFRGTARNRDRKVNLQQYQSIAKIIQNEYNEDITKSNFENLDENKTGKVTYPQVALSLFGIHVSQKENPFKEIIEVRSPHTGCCLLL</sequence>
<proteinExistence type="predicted"/>